<feature type="signal peptide" evidence="1">
    <location>
        <begin position="1"/>
        <end position="27"/>
    </location>
</feature>
<name>A0A165RP94_9FLAO</name>
<dbReference type="PANTHER" id="PTHR31299">
    <property type="entry name" value="ESTERASE, PUTATIVE (AFU_ORTHOLOGUE AFUA_1G05850)-RELATED"/>
    <property type="match status" value="1"/>
</dbReference>
<dbReference type="EMBL" id="LQNU01000032">
    <property type="protein sequence ID" value="KZE84049.1"/>
    <property type="molecule type" value="Genomic_DNA"/>
</dbReference>
<dbReference type="SUPFAM" id="SSF159501">
    <property type="entry name" value="EreA/ChaN-like"/>
    <property type="match status" value="1"/>
</dbReference>
<dbReference type="Gene3D" id="3.40.1660.10">
    <property type="entry name" value="EreA-like (biosynthetic domain)"/>
    <property type="match status" value="1"/>
</dbReference>
<dbReference type="InterPro" id="IPR007815">
    <property type="entry name" value="Emycin_Estase"/>
</dbReference>
<comment type="caution">
    <text evidence="2">The sequence shown here is derived from an EMBL/GenBank/DDBJ whole genome shotgun (WGS) entry which is preliminary data.</text>
</comment>
<dbReference type="RefSeq" id="WP_038988100.1">
    <property type="nucleotide sequence ID" value="NZ_JWJO01000078.1"/>
</dbReference>
<gene>
    <name evidence="2" type="ORF">AV926_02685</name>
</gene>
<accession>A0A165RP94</accession>
<proteinExistence type="predicted"/>
<dbReference type="Proteomes" id="UP000076630">
    <property type="component" value="Unassembled WGS sequence"/>
</dbReference>
<evidence type="ECO:0000313" key="2">
    <source>
        <dbReference type="EMBL" id="KZE84049.1"/>
    </source>
</evidence>
<organism evidence="2 3">
    <name type="scientific">Myroides marinus</name>
    <dbReference type="NCBI Taxonomy" id="703342"/>
    <lineage>
        <taxon>Bacteria</taxon>
        <taxon>Pseudomonadati</taxon>
        <taxon>Bacteroidota</taxon>
        <taxon>Flavobacteriia</taxon>
        <taxon>Flavobacteriales</taxon>
        <taxon>Flavobacteriaceae</taxon>
        <taxon>Myroides</taxon>
    </lineage>
</organism>
<dbReference type="AlphaFoldDB" id="A0A165RP94"/>
<feature type="chain" id="PRO_5007866086" description="Erythromycin esterase homolog" evidence="1">
    <location>
        <begin position="28"/>
        <end position="379"/>
    </location>
</feature>
<keyword evidence="1" id="KW-0732">Signal</keyword>
<sequence length="379" mass="43558">MKPYSKSYLKYFLFTLFSLFISAINYAQDSILINDIKDKQIVALGDASHSDYTSSLLRVELIKKLIEEHNFKSIVLESNLFEVYQAFEQYKITNSIETINDAIFLVMRNEALNDLFMYLKKQNDLGNTIKVLGFDPSFSATDSNTIFINAIKENTNYNNLNCTDISDSEFAKHFKMLTHTNLKALLRSKKDYNVVYNYLMCHLQKNNSHSIINQALSNITKTIQARYDKVDSDNFRDQLMYENIVFLKKLYPNEKMILFGSSTHFIKTPKAIESSFMQNNRITLGALLTEHFSDQYSFIAYTAINGNSLGFYKKKYKLKQAPQGSIENTVALSPNTIYLNKQSTLLQKAKSSRLLGNTFINMNINEVVDGLVLIKDNNL</sequence>
<dbReference type="Gene3D" id="1.20.1440.30">
    <property type="entry name" value="Biosynthetic Protein domain"/>
    <property type="match status" value="1"/>
</dbReference>
<dbReference type="Gene3D" id="3.30.1870.10">
    <property type="entry name" value="EreA-like, domain 2"/>
    <property type="match status" value="1"/>
</dbReference>
<keyword evidence="3" id="KW-1185">Reference proteome</keyword>
<evidence type="ECO:0000313" key="3">
    <source>
        <dbReference type="Proteomes" id="UP000076630"/>
    </source>
</evidence>
<evidence type="ECO:0000256" key="1">
    <source>
        <dbReference type="SAM" id="SignalP"/>
    </source>
</evidence>
<dbReference type="OrthoDB" id="1315472at2"/>
<dbReference type="GO" id="GO:0046677">
    <property type="term" value="P:response to antibiotic"/>
    <property type="evidence" value="ECO:0007669"/>
    <property type="project" value="InterPro"/>
</dbReference>
<dbReference type="PANTHER" id="PTHR31299:SF0">
    <property type="entry name" value="ESTERASE, PUTATIVE (AFU_ORTHOLOGUE AFUA_1G05850)-RELATED"/>
    <property type="match status" value="1"/>
</dbReference>
<dbReference type="Pfam" id="PF05139">
    <property type="entry name" value="Erythro_esteras"/>
    <property type="match status" value="1"/>
</dbReference>
<evidence type="ECO:0008006" key="4">
    <source>
        <dbReference type="Google" id="ProtNLM"/>
    </source>
</evidence>
<reference evidence="2 3" key="1">
    <citation type="submission" date="2016-01" db="EMBL/GenBank/DDBJ databases">
        <title>Whole genome sequencing of Myroides marinus L41.</title>
        <authorList>
            <person name="Hong K.W."/>
        </authorList>
    </citation>
    <scope>NUCLEOTIDE SEQUENCE [LARGE SCALE GENOMIC DNA]</scope>
    <source>
        <strain evidence="2 3">L41</strain>
    </source>
</reference>
<protein>
    <recommendedName>
        <fullName evidence="4">Erythromycin esterase homolog</fullName>
    </recommendedName>
</protein>
<dbReference type="InterPro" id="IPR052036">
    <property type="entry name" value="Hydrolase/PRTase-associated"/>
</dbReference>